<dbReference type="InterPro" id="IPR000847">
    <property type="entry name" value="LysR_HTH_N"/>
</dbReference>
<protein>
    <submittedName>
        <fullName evidence="6">Transcriptional regulator, LysR family</fullName>
    </submittedName>
</protein>
<evidence type="ECO:0000256" key="3">
    <source>
        <dbReference type="ARBA" id="ARBA00023125"/>
    </source>
</evidence>
<evidence type="ECO:0000313" key="7">
    <source>
        <dbReference type="Proteomes" id="UP000019150"/>
    </source>
</evidence>
<dbReference type="GO" id="GO:0006351">
    <property type="term" value="P:DNA-templated transcription"/>
    <property type="evidence" value="ECO:0007669"/>
    <property type="project" value="TreeGrafter"/>
</dbReference>
<dbReference type="Proteomes" id="UP000019150">
    <property type="component" value="Chromosome"/>
</dbReference>
<dbReference type="Gene3D" id="1.10.10.10">
    <property type="entry name" value="Winged helix-like DNA-binding domain superfamily/Winged helix DNA-binding domain"/>
    <property type="match status" value="1"/>
</dbReference>
<proteinExistence type="inferred from homology"/>
<name>W5TKE9_9NOCA</name>
<keyword evidence="2" id="KW-0805">Transcription regulation</keyword>
<evidence type="ECO:0000313" key="6">
    <source>
        <dbReference type="EMBL" id="AHH19840.1"/>
    </source>
</evidence>
<evidence type="ECO:0000256" key="4">
    <source>
        <dbReference type="ARBA" id="ARBA00023163"/>
    </source>
</evidence>
<accession>W5TKE9</accession>
<dbReference type="SUPFAM" id="SSF53850">
    <property type="entry name" value="Periplasmic binding protein-like II"/>
    <property type="match status" value="1"/>
</dbReference>
<dbReference type="HOGENOM" id="CLU_039613_2_1_11"/>
<dbReference type="InterPro" id="IPR058163">
    <property type="entry name" value="LysR-type_TF_proteobact-type"/>
</dbReference>
<dbReference type="PANTHER" id="PTHR30537:SF3">
    <property type="entry name" value="TRANSCRIPTIONAL REGULATORY PROTEIN"/>
    <property type="match status" value="1"/>
</dbReference>
<dbReference type="RefSeq" id="WP_025351228.1">
    <property type="nucleotide sequence ID" value="NZ_CP006850.1"/>
</dbReference>
<feature type="domain" description="HTH lysR-type" evidence="5">
    <location>
        <begin position="6"/>
        <end position="63"/>
    </location>
</feature>
<dbReference type="Pfam" id="PF00126">
    <property type="entry name" value="HTH_1"/>
    <property type="match status" value="1"/>
</dbReference>
<dbReference type="PATRIC" id="fig|1415166.3.peg.5214"/>
<dbReference type="KEGG" id="nno:NONO_c50560"/>
<dbReference type="OrthoDB" id="570111at2"/>
<dbReference type="PROSITE" id="PS50931">
    <property type="entry name" value="HTH_LYSR"/>
    <property type="match status" value="1"/>
</dbReference>
<gene>
    <name evidence="6" type="ORF">NONO_c50560</name>
</gene>
<evidence type="ECO:0000259" key="5">
    <source>
        <dbReference type="PROSITE" id="PS50931"/>
    </source>
</evidence>
<evidence type="ECO:0000256" key="1">
    <source>
        <dbReference type="ARBA" id="ARBA00009437"/>
    </source>
</evidence>
<dbReference type="InterPro" id="IPR036388">
    <property type="entry name" value="WH-like_DNA-bd_sf"/>
</dbReference>
<keyword evidence="3" id="KW-0238">DNA-binding</keyword>
<dbReference type="Pfam" id="PF03466">
    <property type="entry name" value="LysR_substrate"/>
    <property type="match status" value="1"/>
</dbReference>
<dbReference type="eggNOG" id="COG0583">
    <property type="taxonomic scope" value="Bacteria"/>
</dbReference>
<reference evidence="6 7" key="1">
    <citation type="journal article" date="2014" name="Appl. Environ. Microbiol.">
        <title>Insights into the Microbial Degradation of Rubber and Gutta-Percha by Analysis of the Complete Genome of Nocardia nova SH22a.</title>
        <authorList>
            <person name="Luo Q."/>
            <person name="Hiessl S."/>
            <person name="Poehlein A."/>
            <person name="Daniel R."/>
            <person name="Steinbuchel A."/>
        </authorList>
    </citation>
    <scope>NUCLEOTIDE SEQUENCE [LARGE SCALE GENOMIC DNA]</scope>
    <source>
        <strain evidence="6">SH22a</strain>
    </source>
</reference>
<dbReference type="GO" id="GO:0003700">
    <property type="term" value="F:DNA-binding transcription factor activity"/>
    <property type="evidence" value="ECO:0007669"/>
    <property type="project" value="InterPro"/>
</dbReference>
<dbReference type="GO" id="GO:0043565">
    <property type="term" value="F:sequence-specific DNA binding"/>
    <property type="evidence" value="ECO:0007669"/>
    <property type="project" value="TreeGrafter"/>
</dbReference>
<dbReference type="InterPro" id="IPR005119">
    <property type="entry name" value="LysR_subst-bd"/>
</dbReference>
<dbReference type="STRING" id="1415166.NONO_c50560"/>
<sequence length="314" mass="34474">MASLRPSADDLLVFLEVAHSGRFTRAAERLGLNHVTISRRIATLERALGGKLLLRQPGGWELTPLGERVLSAAERLDGVLRGLEAETRSDSGIEDVVRMSVPAAFSTYVAARAAARVTGQHPGVRVEIVSVVKRPAQHRSGVDIEVVVTRPPAGSAEVVRLGSYIHALYASREYLLRHQVPAKIDDLVEHRLVYYISSMLEVDDMHIERTRLPAMRESVTSTNVFAHIDATRAGAGIGLLATFMAAGYDDLVRVLPDEVGVPLEYWLIVRPEALRRPAVAAVVAELQRGTRALERRVLQEHVAPAADRDISIRM</sequence>
<dbReference type="AlphaFoldDB" id="W5TKE9"/>
<organism evidence="6 7">
    <name type="scientific">Nocardia nova SH22a</name>
    <dbReference type="NCBI Taxonomy" id="1415166"/>
    <lineage>
        <taxon>Bacteria</taxon>
        <taxon>Bacillati</taxon>
        <taxon>Actinomycetota</taxon>
        <taxon>Actinomycetes</taxon>
        <taxon>Mycobacteriales</taxon>
        <taxon>Nocardiaceae</taxon>
        <taxon>Nocardia</taxon>
    </lineage>
</organism>
<evidence type="ECO:0000256" key="2">
    <source>
        <dbReference type="ARBA" id="ARBA00023015"/>
    </source>
</evidence>
<keyword evidence="4" id="KW-0804">Transcription</keyword>
<comment type="similarity">
    <text evidence="1">Belongs to the LysR transcriptional regulatory family.</text>
</comment>
<dbReference type="Gene3D" id="3.40.190.290">
    <property type="match status" value="1"/>
</dbReference>
<dbReference type="SUPFAM" id="SSF46785">
    <property type="entry name" value="Winged helix' DNA-binding domain"/>
    <property type="match status" value="1"/>
</dbReference>
<dbReference type="EMBL" id="CP006850">
    <property type="protein sequence ID" value="AHH19840.1"/>
    <property type="molecule type" value="Genomic_DNA"/>
</dbReference>
<dbReference type="InterPro" id="IPR036390">
    <property type="entry name" value="WH_DNA-bd_sf"/>
</dbReference>
<dbReference type="PANTHER" id="PTHR30537">
    <property type="entry name" value="HTH-TYPE TRANSCRIPTIONAL REGULATOR"/>
    <property type="match status" value="1"/>
</dbReference>
<keyword evidence="7" id="KW-1185">Reference proteome</keyword>